<dbReference type="EMBL" id="MU276599">
    <property type="protein sequence ID" value="KAI0038084.1"/>
    <property type="molecule type" value="Genomic_DNA"/>
</dbReference>
<accession>A0ACB8R1U7</accession>
<sequence>MALGHKEITPCLHDKLRRSRKREKALQEGRMPRYKVRGGVAKKHTHPAPKYVAMAVDALKYAQGAWEPKELNLDKNKEVMYCLKKNCHVRRIIGFESSVVALNSPKIYRKYEHMVDRFLEHHEGLSLPHDNSIFATTTFNFGPHATTKAHRGGHLVLWQMGVIIEFPSGSTAAIPSGSVPHGNTNIQDGETRACITQYTSVVLFWYIEYGFCSQKAFKKEDAKGFAEVYS</sequence>
<evidence type="ECO:0000313" key="1">
    <source>
        <dbReference type="EMBL" id="KAI0038084.1"/>
    </source>
</evidence>
<keyword evidence="2" id="KW-1185">Reference proteome</keyword>
<comment type="caution">
    <text evidence="1">The sequence shown here is derived from an EMBL/GenBank/DDBJ whole genome shotgun (WGS) entry which is preliminary data.</text>
</comment>
<organism evidence="1 2">
    <name type="scientific">Auriscalpium vulgare</name>
    <dbReference type="NCBI Taxonomy" id="40419"/>
    <lineage>
        <taxon>Eukaryota</taxon>
        <taxon>Fungi</taxon>
        <taxon>Dikarya</taxon>
        <taxon>Basidiomycota</taxon>
        <taxon>Agaricomycotina</taxon>
        <taxon>Agaricomycetes</taxon>
        <taxon>Russulales</taxon>
        <taxon>Auriscalpiaceae</taxon>
        <taxon>Auriscalpium</taxon>
    </lineage>
</organism>
<dbReference type="Proteomes" id="UP000814033">
    <property type="component" value="Unassembled WGS sequence"/>
</dbReference>
<name>A0ACB8R1U7_9AGAM</name>
<protein>
    <submittedName>
        <fullName evidence="1">Uncharacterized protein</fullName>
    </submittedName>
</protein>
<gene>
    <name evidence="1" type="ORF">FA95DRAFT_1613651</name>
</gene>
<proteinExistence type="predicted"/>
<reference evidence="1" key="1">
    <citation type="submission" date="2021-02" db="EMBL/GenBank/DDBJ databases">
        <authorList>
            <consortium name="DOE Joint Genome Institute"/>
            <person name="Ahrendt S."/>
            <person name="Looney B.P."/>
            <person name="Miyauchi S."/>
            <person name="Morin E."/>
            <person name="Drula E."/>
            <person name="Courty P.E."/>
            <person name="Chicoki N."/>
            <person name="Fauchery L."/>
            <person name="Kohler A."/>
            <person name="Kuo A."/>
            <person name="Labutti K."/>
            <person name="Pangilinan J."/>
            <person name="Lipzen A."/>
            <person name="Riley R."/>
            <person name="Andreopoulos W."/>
            <person name="He G."/>
            <person name="Johnson J."/>
            <person name="Barry K.W."/>
            <person name="Grigoriev I.V."/>
            <person name="Nagy L."/>
            <person name="Hibbett D."/>
            <person name="Henrissat B."/>
            <person name="Matheny P.B."/>
            <person name="Labbe J."/>
            <person name="Martin F."/>
        </authorList>
    </citation>
    <scope>NUCLEOTIDE SEQUENCE</scope>
    <source>
        <strain evidence="1">FP105234-sp</strain>
    </source>
</reference>
<evidence type="ECO:0000313" key="2">
    <source>
        <dbReference type="Proteomes" id="UP000814033"/>
    </source>
</evidence>
<reference evidence="1" key="2">
    <citation type="journal article" date="2022" name="New Phytol.">
        <title>Evolutionary transition to the ectomycorrhizal habit in the genomes of a hyperdiverse lineage of mushroom-forming fungi.</title>
        <authorList>
            <person name="Looney B."/>
            <person name="Miyauchi S."/>
            <person name="Morin E."/>
            <person name="Drula E."/>
            <person name="Courty P.E."/>
            <person name="Kohler A."/>
            <person name="Kuo A."/>
            <person name="LaButti K."/>
            <person name="Pangilinan J."/>
            <person name="Lipzen A."/>
            <person name="Riley R."/>
            <person name="Andreopoulos W."/>
            <person name="He G."/>
            <person name="Johnson J."/>
            <person name="Nolan M."/>
            <person name="Tritt A."/>
            <person name="Barry K.W."/>
            <person name="Grigoriev I.V."/>
            <person name="Nagy L.G."/>
            <person name="Hibbett D."/>
            <person name="Henrissat B."/>
            <person name="Matheny P.B."/>
            <person name="Labbe J."/>
            <person name="Martin F.M."/>
        </authorList>
    </citation>
    <scope>NUCLEOTIDE SEQUENCE</scope>
    <source>
        <strain evidence="1">FP105234-sp</strain>
    </source>
</reference>